<dbReference type="Proteomes" id="UP001463665">
    <property type="component" value="Chromosome"/>
</dbReference>
<dbReference type="EMBL" id="CP154834">
    <property type="protein sequence ID" value="XAO75797.1"/>
    <property type="molecule type" value="Genomic_DNA"/>
</dbReference>
<evidence type="ECO:0000313" key="2">
    <source>
        <dbReference type="Proteomes" id="UP001463665"/>
    </source>
</evidence>
<gene>
    <name evidence="1" type="ORF">AAFP95_08055</name>
</gene>
<organism evidence="1 2">
    <name type="scientific">Chryseobacterium endophyticum</name>
    <dbReference type="NCBI Taxonomy" id="1854762"/>
    <lineage>
        <taxon>Bacteria</taxon>
        <taxon>Pseudomonadati</taxon>
        <taxon>Bacteroidota</taxon>
        <taxon>Flavobacteriia</taxon>
        <taxon>Flavobacteriales</taxon>
        <taxon>Weeksellaceae</taxon>
        <taxon>Chryseobacterium group</taxon>
        <taxon>Chryseobacterium</taxon>
    </lineage>
</organism>
<sequence>MAQERLLVHWHIYEMLAQNTYNELSQLSNKKVGNNLQSIDYNYNIRGWMTEINRDQMQVPDLGGKLFSYKIKYTEKEGITTPNPLQFPGKEVAAKYNGNIAEVDWRSVENIGIILLRLQKGTAMSMTG</sequence>
<protein>
    <submittedName>
        <fullName evidence="1">Uncharacterized protein</fullName>
    </submittedName>
</protein>
<keyword evidence="2" id="KW-1185">Reference proteome</keyword>
<dbReference type="AlphaFoldDB" id="A0AAU6WS00"/>
<proteinExistence type="predicted"/>
<reference evidence="1 2" key="1">
    <citation type="submission" date="2024-04" db="EMBL/GenBank/DDBJ databases">
        <title>Genome sequencing and assembly of rice foliar adapted Chryseobacterium endophyticum OsEnb-ALM-A6.</title>
        <authorList>
            <person name="Kumar S."/>
            <person name="Javed M."/>
            <person name="Chouhan V."/>
            <person name="Charishma K."/>
            <person name="Patel A."/>
            <person name="Kumar M."/>
            <person name="Sahu K.P."/>
            <person name="Kumar A."/>
        </authorList>
    </citation>
    <scope>NUCLEOTIDE SEQUENCE [LARGE SCALE GENOMIC DNA]</scope>
    <source>
        <strain evidence="1 2">OsEnb-ALM-A6</strain>
    </source>
</reference>
<evidence type="ECO:0000313" key="1">
    <source>
        <dbReference type="EMBL" id="XAO75797.1"/>
    </source>
</evidence>
<name>A0AAU6WS00_9FLAO</name>
<dbReference type="RefSeq" id="WP_345767364.1">
    <property type="nucleotide sequence ID" value="NZ_CP154834.1"/>
</dbReference>
<accession>A0AAU6WS00</accession>